<accession>A0A9D9HTR3</accession>
<name>A0A9D9HTR3_9BACT</name>
<reference evidence="1" key="1">
    <citation type="submission" date="2020-10" db="EMBL/GenBank/DDBJ databases">
        <authorList>
            <person name="Gilroy R."/>
        </authorList>
    </citation>
    <scope>NUCLEOTIDE SEQUENCE</scope>
    <source>
        <strain evidence="1">G3-3990</strain>
    </source>
</reference>
<reference evidence="1" key="2">
    <citation type="journal article" date="2021" name="PeerJ">
        <title>Extensive microbial diversity within the chicken gut microbiome revealed by metagenomics and culture.</title>
        <authorList>
            <person name="Gilroy R."/>
            <person name="Ravi A."/>
            <person name="Getino M."/>
            <person name="Pursley I."/>
            <person name="Horton D.L."/>
            <person name="Alikhan N.F."/>
            <person name="Baker D."/>
            <person name="Gharbi K."/>
            <person name="Hall N."/>
            <person name="Watson M."/>
            <person name="Adriaenssens E.M."/>
            <person name="Foster-Nyarko E."/>
            <person name="Jarju S."/>
            <person name="Secka A."/>
            <person name="Antonio M."/>
            <person name="Oren A."/>
            <person name="Chaudhuri R.R."/>
            <person name="La Ragione R."/>
            <person name="Hildebrand F."/>
            <person name="Pallen M.J."/>
        </authorList>
    </citation>
    <scope>NUCLEOTIDE SEQUENCE</scope>
    <source>
        <strain evidence="1">G3-3990</strain>
    </source>
</reference>
<dbReference type="InterPro" id="IPR031815">
    <property type="entry name" value="DUF5074"/>
</dbReference>
<comment type="caution">
    <text evidence="1">The sequence shown here is derived from an EMBL/GenBank/DDBJ whole genome shotgun (WGS) entry which is preliminary data.</text>
</comment>
<sequence>MKIFWLVLALFLCACRGEELLIPAEYERLPLEARSLESFSPDEPIGMYILNEGNMGSNKSTIDYVDFVNATFIRNIYSERNPEVIKELGDVGNDIAIYGSKLYAVINCSHKVEVMDARTCKRLGQIDIPNCRFIDFAGGKAYVSSYVGPVSIDPDAQQGAVFEVDTASLKITRQVTVGYQPEELLATDDYIYVANSGGYRKPNYDNTLSVINRTTMKQVRKLELGLNLQCVEQDRQGRLWVSARGDLDNPTGERAPGLYVLTPLSPDLDEVDIDILDYACSVMQICGDSLFYIHSSSLPDASNFIFGIIDVNTQKQVTDCFVEASSAETYKMPYGLLVNPYNRQLFVTDAKNYVSSGVLHCYDPAGKELWQVRTGDIPSRMVFLYK</sequence>
<organism evidence="1 2">
    <name type="scientific">Candidatus Gallipaludibacter merdavium</name>
    <dbReference type="NCBI Taxonomy" id="2840839"/>
    <lineage>
        <taxon>Bacteria</taxon>
        <taxon>Pseudomonadati</taxon>
        <taxon>Bacteroidota</taxon>
        <taxon>Bacteroidia</taxon>
        <taxon>Bacteroidales</taxon>
        <taxon>Candidatus Gallipaludibacter</taxon>
    </lineage>
</organism>
<proteinExistence type="predicted"/>
<evidence type="ECO:0000313" key="1">
    <source>
        <dbReference type="EMBL" id="MBO8459698.1"/>
    </source>
</evidence>
<evidence type="ECO:0000313" key="2">
    <source>
        <dbReference type="Proteomes" id="UP000823641"/>
    </source>
</evidence>
<dbReference type="InterPro" id="IPR015943">
    <property type="entry name" value="WD40/YVTN_repeat-like_dom_sf"/>
</dbReference>
<dbReference type="AlphaFoldDB" id="A0A9D9HTR3"/>
<dbReference type="InterPro" id="IPR051200">
    <property type="entry name" value="Host-pathogen_enzymatic-act"/>
</dbReference>
<dbReference type="PANTHER" id="PTHR47197">
    <property type="entry name" value="PROTEIN NIRF"/>
    <property type="match status" value="1"/>
</dbReference>
<dbReference type="PROSITE" id="PS51257">
    <property type="entry name" value="PROKAR_LIPOPROTEIN"/>
    <property type="match status" value="1"/>
</dbReference>
<dbReference type="Proteomes" id="UP000823641">
    <property type="component" value="Unassembled WGS sequence"/>
</dbReference>
<dbReference type="PANTHER" id="PTHR47197:SF3">
    <property type="entry name" value="DIHYDRO-HEME D1 DEHYDROGENASE"/>
    <property type="match status" value="1"/>
</dbReference>
<dbReference type="SUPFAM" id="SSF75011">
    <property type="entry name" value="3-carboxy-cis,cis-mucoante lactonizing enzyme"/>
    <property type="match status" value="1"/>
</dbReference>
<dbReference type="Gene3D" id="2.130.10.10">
    <property type="entry name" value="YVTN repeat-like/Quinoprotein amine dehydrogenase"/>
    <property type="match status" value="1"/>
</dbReference>
<dbReference type="EMBL" id="JADIMG010000052">
    <property type="protein sequence ID" value="MBO8459698.1"/>
    <property type="molecule type" value="Genomic_DNA"/>
</dbReference>
<dbReference type="Pfam" id="PF16819">
    <property type="entry name" value="DUF5074"/>
    <property type="match status" value="1"/>
</dbReference>
<gene>
    <name evidence="1" type="ORF">IAA73_05110</name>
</gene>
<protein>
    <submittedName>
        <fullName evidence="1">YncE family protein</fullName>
    </submittedName>
</protein>